<dbReference type="Pfam" id="PF00728">
    <property type="entry name" value="Glyco_hydro_20"/>
    <property type="match status" value="1"/>
</dbReference>
<keyword evidence="5" id="KW-0326">Glycosidase</keyword>
<reference evidence="12" key="1">
    <citation type="submission" date="2018-05" db="EMBL/GenBank/DDBJ databases">
        <authorList>
            <person name="Du Z."/>
            <person name="Wang X."/>
        </authorList>
    </citation>
    <scope>NUCLEOTIDE SEQUENCE [LARGE SCALE GENOMIC DNA]</scope>
    <source>
        <strain evidence="12">WDS4C29</strain>
    </source>
</reference>
<evidence type="ECO:0000256" key="3">
    <source>
        <dbReference type="ARBA" id="ARBA00012663"/>
    </source>
</evidence>
<feature type="domain" description="Glycoside hydrolase family 20 catalytic" evidence="9">
    <location>
        <begin position="231"/>
        <end position="574"/>
    </location>
</feature>
<evidence type="ECO:0000256" key="2">
    <source>
        <dbReference type="ARBA" id="ARBA00006285"/>
    </source>
</evidence>
<dbReference type="OrthoDB" id="9763537at2"/>
<dbReference type="InterPro" id="IPR015883">
    <property type="entry name" value="Glyco_hydro_20_cat"/>
</dbReference>
<evidence type="ECO:0000313" key="12">
    <source>
        <dbReference type="Proteomes" id="UP000245293"/>
    </source>
</evidence>
<feature type="domain" description="Beta-hexosaminidase bacterial type N-terminal" evidence="10">
    <location>
        <begin position="169"/>
        <end position="228"/>
    </location>
</feature>
<comment type="catalytic activity">
    <reaction evidence="1">
        <text>Hydrolysis of terminal non-reducing N-acetyl-D-hexosamine residues in N-acetyl-beta-D-hexosaminides.</text>
        <dbReference type="EC" id="3.2.1.52"/>
    </reaction>
</comment>
<dbReference type="GO" id="GO:0016020">
    <property type="term" value="C:membrane"/>
    <property type="evidence" value="ECO:0007669"/>
    <property type="project" value="TreeGrafter"/>
</dbReference>
<sequence>MQFDARIDGKLIHCRITSDRDLKAPVFCFSCMAPVTVVEGGTRIAATGGYAEVALPDLLAGQPHDVTLRHENPEFAPANRAWLPLGAYLRTQDGPLDLPALPDGVRPERRDTVAADWPRVCPRPTRAVAAADHLIATSFAAPASEPLSAADDLAARVGLGPFLSKDGARLSVELDETLPPEAYRLTVTPEGAKLRHGDRAGALHGAVTLLTMARTHDGHIPCGEIEDAPRFGWRGQHLDCARHFYSVDTILRLLDLMALLKLNRFHWHFADDEAFRLALDSLPELAKTHFRGEDELIPGVFGGGIRSGGSYSRADVARVVARAAELGIEVMPEIEVPAHALALARVYPGTRDPEDTGTERSVQGYAANVMNPAMTESWRVWHAMVDEIAGLFPFDVIHLGCDELPDGTWQGSPAARRLMDDEGLDTTDDLQGWTINRLARRVAEHGKTPAAWEEAARGQTGIENGAILFSWTGQGPGLDAARAGYKVVMTPAQHVYLDMAHTADPEDWGANWAAFVALEDTVTWDPVPGDEPALADNIIGVQGTFWSEFTTRDDQIEAMLMPRLLGVATMAWQDRGSADPALLPRLAAAYQPILAAMGWQSA</sequence>
<dbReference type="RefSeq" id="WP_109385940.1">
    <property type="nucleotide sequence ID" value="NZ_QETF01000001.1"/>
</dbReference>
<evidence type="ECO:0000256" key="6">
    <source>
        <dbReference type="ARBA" id="ARBA00030512"/>
    </source>
</evidence>
<dbReference type="PRINTS" id="PR00738">
    <property type="entry name" value="GLHYDRLASE20"/>
</dbReference>
<dbReference type="SUPFAM" id="SSF55545">
    <property type="entry name" value="beta-N-acetylhexosaminidase-like domain"/>
    <property type="match status" value="1"/>
</dbReference>
<dbReference type="GO" id="GO:0030203">
    <property type="term" value="P:glycosaminoglycan metabolic process"/>
    <property type="evidence" value="ECO:0007669"/>
    <property type="project" value="TreeGrafter"/>
</dbReference>
<dbReference type="Proteomes" id="UP000245293">
    <property type="component" value="Unassembled WGS sequence"/>
</dbReference>
<name>A0A2V1P872_9RHOB</name>
<protein>
    <recommendedName>
        <fullName evidence="3">beta-N-acetylhexosaminidase</fullName>
        <ecNumber evidence="3">3.2.1.52</ecNumber>
    </recommendedName>
    <alternativeName>
        <fullName evidence="6">Beta-N-acetylhexosaminidase</fullName>
    </alternativeName>
    <alternativeName>
        <fullName evidence="7">N-acetyl-beta-glucosaminidase</fullName>
    </alternativeName>
</protein>
<dbReference type="InterPro" id="IPR017853">
    <property type="entry name" value="GH"/>
</dbReference>
<dbReference type="EMBL" id="QETF01000001">
    <property type="protein sequence ID" value="PWG18665.1"/>
    <property type="molecule type" value="Genomic_DNA"/>
</dbReference>
<dbReference type="Gene3D" id="3.20.20.80">
    <property type="entry name" value="Glycosidases"/>
    <property type="match status" value="1"/>
</dbReference>
<dbReference type="GO" id="GO:0005975">
    <property type="term" value="P:carbohydrate metabolic process"/>
    <property type="evidence" value="ECO:0007669"/>
    <property type="project" value="InterPro"/>
</dbReference>
<evidence type="ECO:0000256" key="4">
    <source>
        <dbReference type="ARBA" id="ARBA00022801"/>
    </source>
</evidence>
<proteinExistence type="inferred from homology"/>
<dbReference type="SUPFAM" id="SSF51445">
    <property type="entry name" value="(Trans)glycosidases"/>
    <property type="match status" value="1"/>
</dbReference>
<evidence type="ECO:0000259" key="9">
    <source>
        <dbReference type="Pfam" id="PF00728"/>
    </source>
</evidence>
<accession>A0A2V1P872</accession>
<keyword evidence="12" id="KW-1185">Reference proteome</keyword>
<evidence type="ECO:0000256" key="5">
    <source>
        <dbReference type="ARBA" id="ARBA00023295"/>
    </source>
</evidence>
<keyword evidence="4 11" id="KW-0378">Hydrolase</keyword>
<dbReference type="Gene3D" id="3.30.379.10">
    <property type="entry name" value="Chitobiase/beta-hexosaminidase domain 2-like"/>
    <property type="match status" value="1"/>
</dbReference>
<evidence type="ECO:0000256" key="1">
    <source>
        <dbReference type="ARBA" id="ARBA00001231"/>
    </source>
</evidence>
<dbReference type="EC" id="3.2.1.52" evidence="3"/>
<dbReference type="InterPro" id="IPR025705">
    <property type="entry name" value="Beta_hexosaminidase_sua/sub"/>
</dbReference>
<comment type="similarity">
    <text evidence="2">Belongs to the glycosyl hydrolase 20 family.</text>
</comment>
<organism evidence="11 12">
    <name type="scientific">Salibaculum griseiflavum</name>
    <dbReference type="NCBI Taxonomy" id="1914409"/>
    <lineage>
        <taxon>Bacteria</taxon>
        <taxon>Pseudomonadati</taxon>
        <taxon>Pseudomonadota</taxon>
        <taxon>Alphaproteobacteria</taxon>
        <taxon>Rhodobacterales</taxon>
        <taxon>Roseobacteraceae</taxon>
        <taxon>Salibaculum</taxon>
    </lineage>
</organism>
<dbReference type="InterPro" id="IPR029018">
    <property type="entry name" value="Hex-like_dom2"/>
</dbReference>
<dbReference type="InterPro" id="IPR015882">
    <property type="entry name" value="HEX_bac_N"/>
</dbReference>
<evidence type="ECO:0000259" key="10">
    <source>
        <dbReference type="Pfam" id="PF02838"/>
    </source>
</evidence>
<comment type="caution">
    <text evidence="11">The sequence shown here is derived from an EMBL/GenBank/DDBJ whole genome shotgun (WGS) entry which is preliminary data.</text>
</comment>
<feature type="active site" description="Proton donor" evidence="8">
    <location>
        <position position="403"/>
    </location>
</feature>
<gene>
    <name evidence="11" type="ORF">DFK10_01740</name>
</gene>
<evidence type="ECO:0000256" key="7">
    <source>
        <dbReference type="ARBA" id="ARBA00033000"/>
    </source>
</evidence>
<evidence type="ECO:0000256" key="8">
    <source>
        <dbReference type="PIRSR" id="PIRSR625705-1"/>
    </source>
</evidence>
<dbReference type="AlphaFoldDB" id="A0A2V1P872"/>
<evidence type="ECO:0000313" key="11">
    <source>
        <dbReference type="EMBL" id="PWG18665.1"/>
    </source>
</evidence>
<dbReference type="PANTHER" id="PTHR22600:SF57">
    <property type="entry name" value="BETA-N-ACETYLHEXOSAMINIDASE"/>
    <property type="match status" value="1"/>
</dbReference>
<dbReference type="Pfam" id="PF02838">
    <property type="entry name" value="Glyco_hydro_20b"/>
    <property type="match status" value="1"/>
</dbReference>
<dbReference type="PANTHER" id="PTHR22600">
    <property type="entry name" value="BETA-HEXOSAMINIDASE"/>
    <property type="match status" value="1"/>
</dbReference>
<dbReference type="GO" id="GO:0004563">
    <property type="term" value="F:beta-N-acetylhexosaminidase activity"/>
    <property type="evidence" value="ECO:0007669"/>
    <property type="project" value="UniProtKB-EC"/>
</dbReference>